<evidence type="ECO:0000313" key="1">
    <source>
        <dbReference type="EMBL" id="KAJ4937576.1"/>
    </source>
</evidence>
<dbReference type="EMBL" id="JAPTMU010000009">
    <property type="protein sequence ID" value="KAJ4937576.1"/>
    <property type="molecule type" value="Genomic_DNA"/>
</dbReference>
<proteinExistence type="predicted"/>
<accession>A0AAD6FJG4</accession>
<feature type="non-terminal residue" evidence="1">
    <location>
        <position position="1"/>
    </location>
</feature>
<dbReference type="Proteomes" id="UP001219934">
    <property type="component" value="Unassembled WGS sequence"/>
</dbReference>
<reference evidence="1" key="1">
    <citation type="submission" date="2022-11" db="EMBL/GenBank/DDBJ databases">
        <title>Chromosome-level genome of Pogonophryne albipinna.</title>
        <authorList>
            <person name="Jo E."/>
        </authorList>
    </citation>
    <scope>NUCLEOTIDE SEQUENCE</scope>
    <source>
        <strain evidence="1">SGF0006</strain>
        <tissue evidence="1">Muscle</tissue>
    </source>
</reference>
<comment type="caution">
    <text evidence="1">The sequence shown here is derived from an EMBL/GenBank/DDBJ whole genome shotgun (WGS) entry which is preliminary data.</text>
</comment>
<evidence type="ECO:0000313" key="2">
    <source>
        <dbReference type="Proteomes" id="UP001219934"/>
    </source>
</evidence>
<gene>
    <name evidence="1" type="ORF">JOQ06_002210</name>
</gene>
<name>A0AAD6FJG4_9TELE</name>
<organism evidence="1 2">
    <name type="scientific">Pogonophryne albipinna</name>
    <dbReference type="NCBI Taxonomy" id="1090488"/>
    <lineage>
        <taxon>Eukaryota</taxon>
        <taxon>Metazoa</taxon>
        <taxon>Chordata</taxon>
        <taxon>Craniata</taxon>
        <taxon>Vertebrata</taxon>
        <taxon>Euteleostomi</taxon>
        <taxon>Actinopterygii</taxon>
        <taxon>Neopterygii</taxon>
        <taxon>Teleostei</taxon>
        <taxon>Neoteleostei</taxon>
        <taxon>Acanthomorphata</taxon>
        <taxon>Eupercaria</taxon>
        <taxon>Perciformes</taxon>
        <taxon>Notothenioidei</taxon>
        <taxon>Pogonophryne</taxon>
    </lineage>
</organism>
<sequence length="144" mass="15734">AHRPLLYIYLSFTPTPNPVRQEHPHPPLSSRTSFSRICDSNLVCQANLVPDYCSLLDRWHLHTGGGGTQIGLESRRGYTVEVVGGSVGFGSCQLSAGDYWLTDLGQRSGVKNKRAGCDPKDKQHGERVTPLKEPVILHTGGNVV</sequence>
<keyword evidence="2" id="KW-1185">Reference proteome</keyword>
<feature type="non-terminal residue" evidence="1">
    <location>
        <position position="144"/>
    </location>
</feature>
<protein>
    <submittedName>
        <fullName evidence="1">Uncharacterized protein</fullName>
    </submittedName>
</protein>
<dbReference type="AlphaFoldDB" id="A0AAD6FJG4"/>